<comment type="cofactor">
    <cofactor evidence="1 7">
        <name>FAD</name>
        <dbReference type="ChEBI" id="CHEBI:57692"/>
    </cofactor>
</comment>
<keyword evidence="5 7" id="KW-0274">FAD</keyword>
<dbReference type="InterPro" id="IPR009100">
    <property type="entry name" value="AcylCoA_DH/oxidase_NM_dom_sf"/>
</dbReference>
<dbReference type="EC" id="1.3.8.7" evidence="11"/>
<gene>
    <name evidence="11" type="ORF">J2S06_002708</name>
</gene>
<dbReference type="InterPro" id="IPR046373">
    <property type="entry name" value="Acyl-CoA_Oxase/DH_mid-dom_sf"/>
</dbReference>
<evidence type="ECO:0000256" key="5">
    <source>
        <dbReference type="ARBA" id="ARBA00022827"/>
    </source>
</evidence>
<dbReference type="Gene3D" id="2.40.110.10">
    <property type="entry name" value="Butyryl-CoA Dehydrogenase, subunit A, domain 2"/>
    <property type="match status" value="1"/>
</dbReference>
<evidence type="ECO:0000313" key="11">
    <source>
        <dbReference type="EMBL" id="MDQ0163602.1"/>
    </source>
</evidence>
<sequence length="401" mass="45287">MLKELSDHAKKLREELLEFMHEYVYPSEKVVEEYLENAEDRWTIPPIIEELKKKAKSKGLWNLFYPDNYYGKGLTNYEYAFLCEIMGRSLIAPEIFNCNAPDTGNMEVLIKYGTEEQKRKWLDPLLNGEIRSIFSMTEPEVASSDATNIQTSIVRDGDEYVINGKKWWSTGALDPRAKIAIVMGKTDPTAEKHKQHSMILVPLDTPGVEVKRPLKVFGYDHAPQGHAEIHYNNVRVPVSNLLLGEGRGFEIAQGRLGPGRIHHCMRAIGAAERALELLIKRAENREAFGSKLVEKDTVRQMIAECRIEIDQARLLTLNAAHKIDEEGSKAARKEIAMIKVVAPRVSINVINRAIEVHGGGGVSQDFPLAEHLANARTLRIVDGPDQVHLRDIAKLEIREQL</sequence>
<evidence type="ECO:0000259" key="10">
    <source>
        <dbReference type="Pfam" id="PF02771"/>
    </source>
</evidence>
<dbReference type="InterPro" id="IPR037069">
    <property type="entry name" value="AcylCoA_DH/ox_N_sf"/>
</dbReference>
<dbReference type="InterPro" id="IPR050741">
    <property type="entry name" value="Acyl-CoA_dehydrogenase"/>
</dbReference>
<evidence type="ECO:0000256" key="7">
    <source>
        <dbReference type="RuleBase" id="RU362125"/>
    </source>
</evidence>
<keyword evidence="4 7" id="KW-0285">Flavoprotein</keyword>
<dbReference type="SUPFAM" id="SSF56645">
    <property type="entry name" value="Acyl-CoA dehydrogenase NM domain-like"/>
    <property type="match status" value="1"/>
</dbReference>
<dbReference type="Gene3D" id="1.10.540.10">
    <property type="entry name" value="Acyl-CoA dehydrogenase/oxidase, N-terminal domain"/>
    <property type="match status" value="1"/>
</dbReference>
<evidence type="ECO:0000313" key="12">
    <source>
        <dbReference type="Proteomes" id="UP001225646"/>
    </source>
</evidence>
<dbReference type="InterPro" id="IPR009075">
    <property type="entry name" value="AcylCo_DH/oxidase_C"/>
</dbReference>
<dbReference type="InterPro" id="IPR036250">
    <property type="entry name" value="AcylCo_DH-like_C"/>
</dbReference>
<reference evidence="11 12" key="1">
    <citation type="submission" date="2023-07" db="EMBL/GenBank/DDBJ databases">
        <title>Genomic Encyclopedia of Type Strains, Phase IV (KMG-IV): sequencing the most valuable type-strain genomes for metagenomic binning, comparative biology and taxonomic classification.</title>
        <authorList>
            <person name="Goeker M."/>
        </authorList>
    </citation>
    <scope>NUCLEOTIDE SEQUENCE [LARGE SCALE GENOMIC DNA]</scope>
    <source>
        <strain evidence="11 12">DSM 19092</strain>
    </source>
</reference>
<dbReference type="Pfam" id="PF00441">
    <property type="entry name" value="Acyl-CoA_dh_1"/>
    <property type="match status" value="1"/>
</dbReference>
<dbReference type="PANTHER" id="PTHR48083">
    <property type="entry name" value="MEDIUM-CHAIN SPECIFIC ACYL-COA DEHYDROGENASE, MITOCHONDRIAL-RELATED"/>
    <property type="match status" value="1"/>
</dbReference>
<dbReference type="InterPro" id="IPR013786">
    <property type="entry name" value="AcylCoA_DH/ox_N"/>
</dbReference>
<evidence type="ECO:0000256" key="3">
    <source>
        <dbReference type="ARBA" id="ARBA00011738"/>
    </source>
</evidence>
<feature type="domain" description="Acyl-CoA oxidase/dehydrogenase middle" evidence="9">
    <location>
        <begin position="134"/>
        <end position="233"/>
    </location>
</feature>
<comment type="similarity">
    <text evidence="2 7">Belongs to the acyl-CoA dehydrogenase family.</text>
</comment>
<evidence type="ECO:0000256" key="2">
    <source>
        <dbReference type="ARBA" id="ARBA00009347"/>
    </source>
</evidence>
<keyword evidence="6 7" id="KW-0560">Oxidoreductase</keyword>
<proteinExistence type="inferred from homology"/>
<feature type="domain" description="Acyl-CoA dehydrogenase/oxidase N-terminal" evidence="10">
    <location>
        <begin position="7"/>
        <end position="129"/>
    </location>
</feature>
<dbReference type="Pfam" id="PF02771">
    <property type="entry name" value="Acyl-CoA_dh_N"/>
    <property type="match status" value="1"/>
</dbReference>
<dbReference type="SUPFAM" id="SSF47203">
    <property type="entry name" value="Acyl-CoA dehydrogenase C-terminal domain-like"/>
    <property type="match status" value="1"/>
</dbReference>
<dbReference type="PANTHER" id="PTHR48083:SF13">
    <property type="entry name" value="ACYL-COA DEHYDROGENASE FAMILY MEMBER 11"/>
    <property type="match status" value="1"/>
</dbReference>
<dbReference type="Pfam" id="PF02770">
    <property type="entry name" value="Acyl-CoA_dh_M"/>
    <property type="match status" value="1"/>
</dbReference>
<accession>A0ABT9VRJ0</accession>
<evidence type="ECO:0000256" key="6">
    <source>
        <dbReference type="ARBA" id="ARBA00023002"/>
    </source>
</evidence>
<dbReference type="Proteomes" id="UP001225646">
    <property type="component" value="Unassembled WGS sequence"/>
</dbReference>
<comment type="subunit">
    <text evidence="3">Homodimer.</text>
</comment>
<name>A0ABT9VRJ0_9BACI</name>
<evidence type="ECO:0000259" key="8">
    <source>
        <dbReference type="Pfam" id="PF00441"/>
    </source>
</evidence>
<dbReference type="GO" id="GO:0070991">
    <property type="term" value="F:medium-chain fatty acyl-CoA dehydrogenase activity"/>
    <property type="evidence" value="ECO:0007669"/>
    <property type="project" value="UniProtKB-EC"/>
</dbReference>
<dbReference type="RefSeq" id="WP_419152620.1">
    <property type="nucleotide sequence ID" value="NZ_JAUSTR010000019.1"/>
</dbReference>
<feature type="domain" description="Acyl-CoA dehydrogenase/oxidase C-terminal" evidence="8">
    <location>
        <begin position="246"/>
        <end position="394"/>
    </location>
</feature>
<comment type="caution">
    <text evidence="11">The sequence shown here is derived from an EMBL/GenBank/DDBJ whole genome shotgun (WGS) entry which is preliminary data.</text>
</comment>
<protein>
    <submittedName>
        <fullName evidence="11">Acyl-CoA dehydrogenase</fullName>
        <ecNumber evidence="11">1.3.8.7</ecNumber>
    </submittedName>
</protein>
<evidence type="ECO:0000256" key="4">
    <source>
        <dbReference type="ARBA" id="ARBA00022630"/>
    </source>
</evidence>
<dbReference type="Gene3D" id="1.20.140.10">
    <property type="entry name" value="Butyryl-CoA Dehydrogenase, subunit A, domain 3"/>
    <property type="match status" value="1"/>
</dbReference>
<keyword evidence="12" id="KW-1185">Reference proteome</keyword>
<dbReference type="InterPro" id="IPR006091">
    <property type="entry name" value="Acyl-CoA_Oxase/DH_mid-dom"/>
</dbReference>
<organism evidence="11 12">
    <name type="scientific">Aeribacillus alveayuensis</name>
    <dbReference type="NCBI Taxonomy" id="279215"/>
    <lineage>
        <taxon>Bacteria</taxon>
        <taxon>Bacillati</taxon>
        <taxon>Bacillota</taxon>
        <taxon>Bacilli</taxon>
        <taxon>Bacillales</taxon>
        <taxon>Bacillaceae</taxon>
        <taxon>Aeribacillus</taxon>
    </lineage>
</organism>
<evidence type="ECO:0000256" key="1">
    <source>
        <dbReference type="ARBA" id="ARBA00001974"/>
    </source>
</evidence>
<dbReference type="EMBL" id="JAUSTR010000019">
    <property type="protein sequence ID" value="MDQ0163602.1"/>
    <property type="molecule type" value="Genomic_DNA"/>
</dbReference>
<evidence type="ECO:0000259" key="9">
    <source>
        <dbReference type="Pfam" id="PF02770"/>
    </source>
</evidence>